<dbReference type="HOGENOM" id="CLU_2680078_0_0_9"/>
<proteinExistence type="predicted"/>
<evidence type="ECO:0000313" key="1">
    <source>
        <dbReference type="EMBL" id="EHL76955.1"/>
    </source>
</evidence>
<name>G9QMY4_9BACI</name>
<comment type="caution">
    <text evidence="1">The sequence shown here is derived from an EMBL/GenBank/DDBJ whole genome shotgun (WGS) entry which is preliminary data.</text>
</comment>
<gene>
    <name evidence="1" type="ORF">HMPREF1015_00901</name>
</gene>
<accession>G9QMY4</accession>
<organism evidence="1 2">
    <name type="scientific">Bacillus smithii 7_3_47FAA</name>
    <dbReference type="NCBI Taxonomy" id="665952"/>
    <lineage>
        <taxon>Bacteria</taxon>
        <taxon>Bacillati</taxon>
        <taxon>Bacillota</taxon>
        <taxon>Bacilli</taxon>
        <taxon>Bacillales</taxon>
        <taxon>Bacillaceae</taxon>
        <taxon>Bacillus</taxon>
    </lineage>
</organism>
<dbReference type="EMBL" id="ACWF01000120">
    <property type="protein sequence ID" value="EHL76955.1"/>
    <property type="molecule type" value="Genomic_DNA"/>
</dbReference>
<keyword evidence="2" id="KW-1185">Reference proteome</keyword>
<evidence type="ECO:0000313" key="2">
    <source>
        <dbReference type="Proteomes" id="UP000011747"/>
    </source>
</evidence>
<sequence length="74" mass="8652">MVFRMLIVVAFHSKDKDLLCALLNGSGSSKFGFRKSRTHRMKNRISPSYISLMIVKNEKMIGLYRFLFYFLANN</sequence>
<protein>
    <submittedName>
        <fullName evidence="1">Uncharacterized protein</fullName>
    </submittedName>
</protein>
<dbReference type="Proteomes" id="UP000011747">
    <property type="component" value="Unassembled WGS sequence"/>
</dbReference>
<reference evidence="1 2" key="1">
    <citation type="submission" date="2011-09" db="EMBL/GenBank/DDBJ databases">
        <title>The Genome Sequence of Bacillus smithii 7_3_47FAA.</title>
        <authorList>
            <consortium name="The Broad Institute Genome Sequencing Platform"/>
            <person name="Earl A."/>
            <person name="Ward D."/>
            <person name="Feldgarden M."/>
            <person name="Gevers D."/>
            <person name="Daigneault M."/>
            <person name="Strauss J."/>
            <person name="Allen-Vercoe E."/>
            <person name="Young S.K."/>
            <person name="Zeng Q."/>
            <person name="Gargeya S."/>
            <person name="Fitzgerald M."/>
            <person name="Haas B."/>
            <person name="Abouelleil A."/>
            <person name="Alvarado L."/>
            <person name="Arachchi H.M."/>
            <person name="Berlin A."/>
            <person name="Brown A."/>
            <person name="Chapman S.B."/>
            <person name="Chen Z."/>
            <person name="Dunbar C."/>
            <person name="Freedman E."/>
            <person name="Gearin G."/>
            <person name="Goldberg J."/>
            <person name="Griggs A."/>
            <person name="Gujja S."/>
            <person name="Heiman D."/>
            <person name="Howarth C."/>
            <person name="Larson L."/>
            <person name="Lui A."/>
            <person name="MacDonald P.J.P."/>
            <person name="Montmayeur A."/>
            <person name="Murphy C."/>
            <person name="Neiman D."/>
            <person name="Pearson M."/>
            <person name="Priest M."/>
            <person name="Roberts A."/>
            <person name="Saif S."/>
            <person name="Shea T."/>
            <person name="Shenoy N."/>
            <person name="Sisk P."/>
            <person name="Stolte C."/>
            <person name="Sykes S."/>
            <person name="Wortman J."/>
            <person name="Nusbaum C."/>
            <person name="Birren B."/>
        </authorList>
    </citation>
    <scope>NUCLEOTIDE SEQUENCE [LARGE SCALE GENOMIC DNA]</scope>
    <source>
        <strain evidence="1 2">7_3_47FAA</strain>
    </source>
</reference>
<dbReference type="AlphaFoldDB" id="G9QMY4"/>
<dbReference type="PATRIC" id="fig|665952.3.peg.2472"/>